<feature type="transmembrane region" description="Helical" evidence="5">
    <location>
        <begin position="59"/>
        <end position="77"/>
    </location>
</feature>
<dbReference type="OrthoDB" id="1658724at2759"/>
<dbReference type="InParanoid" id="A0A7M7HPU4"/>
<dbReference type="GO" id="GO:0005506">
    <property type="term" value="F:iron ion binding"/>
    <property type="evidence" value="ECO:0007669"/>
    <property type="project" value="InterPro"/>
</dbReference>
<feature type="transmembrane region" description="Helical" evidence="5">
    <location>
        <begin position="140"/>
        <end position="162"/>
    </location>
</feature>
<protein>
    <recommendedName>
        <fullName evidence="6">Fatty acid hydroxylase domain-containing protein</fullName>
    </recommendedName>
</protein>
<dbReference type="InterPro" id="IPR006694">
    <property type="entry name" value="Fatty_acid_hydroxylase"/>
</dbReference>
<dbReference type="GO" id="GO:0008395">
    <property type="term" value="F:steroid hydroxylase activity"/>
    <property type="evidence" value="ECO:0000318"/>
    <property type="project" value="GO_Central"/>
</dbReference>
<dbReference type="PANTHER" id="PTHR11863">
    <property type="entry name" value="STEROL DESATURASE"/>
    <property type="match status" value="1"/>
</dbReference>
<dbReference type="Pfam" id="PF04116">
    <property type="entry name" value="FA_hydroxylase"/>
    <property type="match status" value="1"/>
</dbReference>
<dbReference type="GO" id="GO:0016126">
    <property type="term" value="P:sterol biosynthetic process"/>
    <property type="evidence" value="ECO:0000318"/>
    <property type="project" value="GO_Central"/>
</dbReference>
<dbReference type="CTD" id="9023"/>
<name>A0A7M7HPU4_STRPU</name>
<dbReference type="AlphaFoldDB" id="A0A7M7HPU4"/>
<dbReference type="RefSeq" id="XP_011681783.1">
    <property type="nucleotide sequence ID" value="XM_011683481.2"/>
</dbReference>
<evidence type="ECO:0000256" key="2">
    <source>
        <dbReference type="ARBA" id="ARBA00022692"/>
    </source>
</evidence>
<comment type="subcellular location">
    <subcellularLocation>
        <location evidence="1">Membrane</location>
    </subcellularLocation>
</comment>
<evidence type="ECO:0000313" key="7">
    <source>
        <dbReference type="EnsemblMetazoa" id="XP_011681783"/>
    </source>
</evidence>
<feature type="transmembrane region" description="Helical" evidence="5">
    <location>
        <begin position="98"/>
        <end position="120"/>
    </location>
</feature>
<keyword evidence="8" id="KW-1185">Reference proteome</keyword>
<dbReference type="KEGG" id="spu:583592"/>
<accession>A0A7M7HPU4</accession>
<evidence type="ECO:0000313" key="8">
    <source>
        <dbReference type="Proteomes" id="UP000007110"/>
    </source>
</evidence>
<evidence type="ECO:0000259" key="6">
    <source>
        <dbReference type="Pfam" id="PF04116"/>
    </source>
</evidence>
<dbReference type="Proteomes" id="UP000007110">
    <property type="component" value="Unassembled WGS sequence"/>
</dbReference>
<keyword evidence="2 5" id="KW-0812">Transmembrane</keyword>
<evidence type="ECO:0000256" key="1">
    <source>
        <dbReference type="ARBA" id="ARBA00004370"/>
    </source>
</evidence>
<keyword evidence="4 5" id="KW-0472">Membrane</keyword>
<feature type="domain" description="Fatty acid hydroxylase" evidence="6">
    <location>
        <begin position="146"/>
        <end position="278"/>
    </location>
</feature>
<reference evidence="8" key="1">
    <citation type="submission" date="2015-02" db="EMBL/GenBank/DDBJ databases">
        <title>Genome sequencing for Strongylocentrotus purpuratus.</title>
        <authorList>
            <person name="Murali S."/>
            <person name="Liu Y."/>
            <person name="Vee V."/>
            <person name="English A."/>
            <person name="Wang M."/>
            <person name="Skinner E."/>
            <person name="Han Y."/>
            <person name="Muzny D.M."/>
            <person name="Worley K.C."/>
            <person name="Gibbs R.A."/>
        </authorList>
    </citation>
    <scope>NUCLEOTIDE SEQUENCE</scope>
</reference>
<dbReference type="OMA" id="CDIMGDR"/>
<dbReference type="GeneID" id="583592"/>
<dbReference type="EnsemblMetazoa" id="XM_011683481">
    <property type="protein sequence ID" value="XP_011681783"/>
    <property type="gene ID" value="LOC583592"/>
</dbReference>
<dbReference type="GO" id="GO:0000254">
    <property type="term" value="F:C-4 methylsterol oxidase activity"/>
    <property type="evidence" value="ECO:0000318"/>
    <property type="project" value="GO_Central"/>
</dbReference>
<evidence type="ECO:0000256" key="4">
    <source>
        <dbReference type="ARBA" id="ARBA00023136"/>
    </source>
</evidence>
<evidence type="ECO:0000256" key="5">
    <source>
        <dbReference type="SAM" id="Phobius"/>
    </source>
</evidence>
<keyword evidence="3 5" id="KW-1133">Transmembrane helix</keyword>
<sequence>MASVKQDLSFVWNNYSRIPMDMAGLDGSRSALQPIWDGLRSFFGDEVLCSPAFPVGMAIGYYFFLCMIYMFLDVYGVKHWAWLRKYKLHQDIHMTQPQLYNTMVLTMWNHALYIVPAGVLQYMYGPPFPLNDDAPLLMQFLWDQSICLFIFDLSYGILHYWFHTNRWAYRAIHSVHHQYHSPFCWVTQYLHPIELIFVGATTAIIPKILQVHTLSYFGFQMFNIWISVEAHCGYEFPFSLSLVIPFDIVAGPRKHDLHHMKPMSNYMPHLTWLDKLMGWEFNGYDTKKKK</sequence>
<dbReference type="GO" id="GO:0005789">
    <property type="term" value="C:endoplasmic reticulum membrane"/>
    <property type="evidence" value="ECO:0000318"/>
    <property type="project" value="GO_Central"/>
</dbReference>
<reference evidence="7" key="2">
    <citation type="submission" date="2021-01" db="UniProtKB">
        <authorList>
            <consortium name="EnsemblMetazoa"/>
        </authorList>
    </citation>
    <scope>IDENTIFICATION</scope>
</reference>
<dbReference type="InterPro" id="IPR050307">
    <property type="entry name" value="Sterol_Desaturase_Related"/>
</dbReference>
<proteinExistence type="predicted"/>
<organism evidence="7 8">
    <name type="scientific">Strongylocentrotus purpuratus</name>
    <name type="common">Purple sea urchin</name>
    <dbReference type="NCBI Taxonomy" id="7668"/>
    <lineage>
        <taxon>Eukaryota</taxon>
        <taxon>Metazoa</taxon>
        <taxon>Echinodermata</taxon>
        <taxon>Eleutherozoa</taxon>
        <taxon>Echinozoa</taxon>
        <taxon>Echinoidea</taxon>
        <taxon>Euechinoidea</taxon>
        <taxon>Echinacea</taxon>
        <taxon>Camarodonta</taxon>
        <taxon>Echinidea</taxon>
        <taxon>Strongylocentrotidae</taxon>
        <taxon>Strongylocentrotus</taxon>
    </lineage>
</organism>
<dbReference type="GO" id="GO:0008203">
    <property type="term" value="P:cholesterol metabolic process"/>
    <property type="evidence" value="ECO:0000318"/>
    <property type="project" value="GO_Central"/>
</dbReference>
<evidence type="ECO:0000256" key="3">
    <source>
        <dbReference type="ARBA" id="ARBA00022989"/>
    </source>
</evidence>